<feature type="non-terminal residue" evidence="1">
    <location>
        <position position="1"/>
    </location>
</feature>
<accession>X1JGM4</accession>
<protein>
    <submittedName>
        <fullName evidence="1">Uncharacterized protein</fullName>
    </submittedName>
</protein>
<organism evidence="1">
    <name type="scientific">marine sediment metagenome</name>
    <dbReference type="NCBI Taxonomy" id="412755"/>
    <lineage>
        <taxon>unclassified sequences</taxon>
        <taxon>metagenomes</taxon>
        <taxon>ecological metagenomes</taxon>
    </lineage>
</organism>
<dbReference type="EMBL" id="BARU01041710">
    <property type="protein sequence ID" value="GAH77449.1"/>
    <property type="molecule type" value="Genomic_DNA"/>
</dbReference>
<comment type="caution">
    <text evidence="1">The sequence shown here is derived from an EMBL/GenBank/DDBJ whole genome shotgun (WGS) entry which is preliminary data.</text>
</comment>
<proteinExistence type="predicted"/>
<reference evidence="1" key="1">
    <citation type="journal article" date="2014" name="Front. Microbiol.">
        <title>High frequency of phylogenetically diverse reductive dehalogenase-homologous genes in deep subseafloor sedimentary metagenomes.</title>
        <authorList>
            <person name="Kawai M."/>
            <person name="Futagami T."/>
            <person name="Toyoda A."/>
            <person name="Takaki Y."/>
            <person name="Nishi S."/>
            <person name="Hori S."/>
            <person name="Arai W."/>
            <person name="Tsubouchi T."/>
            <person name="Morono Y."/>
            <person name="Uchiyama I."/>
            <person name="Ito T."/>
            <person name="Fujiyama A."/>
            <person name="Inagaki F."/>
            <person name="Takami H."/>
        </authorList>
    </citation>
    <scope>NUCLEOTIDE SEQUENCE</scope>
    <source>
        <strain evidence="1">Expedition CK06-06</strain>
    </source>
</reference>
<dbReference type="AlphaFoldDB" id="X1JGM4"/>
<sequence>TENPNAIIIGSIISAQAYPGEVFAMTPAPGFERVPPDQKRMNPFKFTMF</sequence>
<name>X1JGM4_9ZZZZ</name>
<evidence type="ECO:0000313" key="1">
    <source>
        <dbReference type="EMBL" id="GAH77449.1"/>
    </source>
</evidence>
<gene>
    <name evidence="1" type="ORF">S03H2_64246</name>
</gene>